<dbReference type="InterPro" id="IPR023299">
    <property type="entry name" value="ATPase_P-typ_cyto_dom_N"/>
</dbReference>
<keyword evidence="10" id="KW-0547">Nucleotide-binding</keyword>
<evidence type="ECO:0000256" key="17">
    <source>
        <dbReference type="ARBA" id="ARBA00047295"/>
    </source>
</evidence>
<keyword evidence="21" id="KW-1185">Reference proteome</keyword>
<dbReference type="DNASU" id="1007649"/>
<name>Q8KEQ5_CHLTE</name>
<evidence type="ECO:0000256" key="10">
    <source>
        <dbReference type="ARBA" id="ARBA00022741"/>
    </source>
</evidence>
<feature type="transmembrane region" description="Helical" evidence="18">
    <location>
        <begin position="82"/>
        <end position="103"/>
    </location>
</feature>
<dbReference type="KEGG" id="cte:CT0630"/>
<organism evidence="20 21">
    <name type="scientific">Chlorobaculum tepidum (strain ATCC 49652 / DSM 12025 / NBRC 103806 / TLS)</name>
    <name type="common">Chlorobium tepidum</name>
    <dbReference type="NCBI Taxonomy" id="194439"/>
    <lineage>
        <taxon>Bacteria</taxon>
        <taxon>Pseudomonadati</taxon>
        <taxon>Chlorobiota</taxon>
        <taxon>Chlorobiia</taxon>
        <taxon>Chlorobiales</taxon>
        <taxon>Chlorobiaceae</taxon>
        <taxon>Chlorobaculum</taxon>
    </lineage>
</organism>
<dbReference type="Proteomes" id="UP000001007">
    <property type="component" value="Chromosome"/>
</dbReference>
<dbReference type="SMART" id="SM00831">
    <property type="entry name" value="Cation_ATPase_N"/>
    <property type="match status" value="1"/>
</dbReference>
<dbReference type="SUPFAM" id="SSF81665">
    <property type="entry name" value="Calcium ATPase, transmembrane domain M"/>
    <property type="match status" value="1"/>
</dbReference>
<dbReference type="AlphaFoldDB" id="Q8KEQ5"/>
<keyword evidence="11" id="KW-0067">ATP-binding</keyword>
<feature type="transmembrane region" description="Helical" evidence="18">
    <location>
        <begin position="847"/>
        <end position="871"/>
    </location>
</feature>
<comment type="function">
    <text evidence="1">Mediates magnesium influx to the cytosol.</text>
</comment>
<sequence>MFRTLYNKISSTSIREEAAQSHVRSEDEQFLLKLCNAPVDEALRLMESRVDGLDSQEASKRLSKYGKNEISLATRPSFLQDILHRLSSPLVIQLVLIAVVSGVTGDMTSSAIVGMMILLSVGTSYVLERRSGNAVEALGKRVQSRAHVIRNGLEAEVPLSELVPGDIVQLQAGSVIPADLRLISAKDFFVGQAALTGETMPVEKSADAGETGNLGILELRNACFQGSSVSSGSARAVVVNTGSRTFFGAIAERLNQRRDETDFDKGIRSFTWLMIRFMVVMVSTVFLIVGLTKGNWLESLFFSLSVAVGLTPEMLPMIVTVNLAKGALSMARKKVIVKQLSSIQNFGAIDILCTDKTGTLTQDHVLLEMAVDVMGEQSDNVLRYAYLNSFFQTGLRNLLDRAVLDHQEFAVDGNCKLIDELPFDFQRRRMSVVVDYEGDHVLISKGAVEEIFACCDRYQIDDEIYPLIGMIRDDLFEEVAALNNNGYRVLAIAYNEFPPDRKRFTHDDEKNLILLGYIAFLDPPKDSTAQALVKLREAGVKVKILTGDNALVTRKICKDVGMAVNRVVTGDELARLSPDLFGKAVEEADVLAKLSPLQKEEVVQSLRKQGHVIGFMGDGINDAPALRAADVGISVDSAVDVAKESADIVLLEKSLMVLDDGILEGRRVFTNIIKYIRMGASSNFGNMFSVVGASYLLPFLPMQPIQILLNNLLYDFSQTGIPTDNVDEEQVRSPRKWDIGNIKWFMIVIGPISSIFDYATFALMWFFFNSKLFIDPAATGAAKAHAVQLFQTGWFVESLLTQALIVHIIRTRKIPFLESHASLPMLLTTLAVMAIAVWLPYSPFASLFGMVPLPLAYFGWIALFLLSYAALTHKIKTWFFKRFGGN</sequence>
<evidence type="ECO:0000256" key="3">
    <source>
        <dbReference type="ARBA" id="ARBA00008746"/>
    </source>
</evidence>
<dbReference type="GO" id="GO:0005524">
    <property type="term" value="F:ATP binding"/>
    <property type="evidence" value="ECO:0007669"/>
    <property type="project" value="UniProtKB-KW"/>
</dbReference>
<dbReference type="Pfam" id="PF00690">
    <property type="entry name" value="Cation_ATPase_N"/>
    <property type="match status" value="1"/>
</dbReference>
<dbReference type="EMBL" id="AE006470">
    <property type="protein sequence ID" value="AAM71870.1"/>
    <property type="molecule type" value="Genomic_DNA"/>
</dbReference>
<evidence type="ECO:0000256" key="11">
    <source>
        <dbReference type="ARBA" id="ARBA00022840"/>
    </source>
</evidence>
<evidence type="ECO:0000256" key="1">
    <source>
        <dbReference type="ARBA" id="ARBA00003954"/>
    </source>
</evidence>
<keyword evidence="13" id="KW-1278">Translocase</keyword>
<evidence type="ECO:0000313" key="20">
    <source>
        <dbReference type="EMBL" id="AAM71870.1"/>
    </source>
</evidence>
<dbReference type="HOGENOM" id="CLU_002360_6_3_10"/>
<gene>
    <name evidence="20" type="primary">mgt</name>
    <name evidence="20" type="ordered locus">CT0630</name>
</gene>
<dbReference type="Pfam" id="PF13246">
    <property type="entry name" value="Cation_ATPase"/>
    <property type="match status" value="1"/>
</dbReference>
<accession>Q8KEQ5</accession>
<dbReference type="Gene3D" id="1.20.1110.10">
    <property type="entry name" value="Calcium-transporting ATPase, transmembrane domain"/>
    <property type="match status" value="1"/>
</dbReference>
<dbReference type="RefSeq" id="WP_010932315.1">
    <property type="nucleotide sequence ID" value="NC_002932.3"/>
</dbReference>
<dbReference type="PANTHER" id="PTHR42861">
    <property type="entry name" value="CALCIUM-TRANSPORTING ATPASE"/>
    <property type="match status" value="1"/>
</dbReference>
<dbReference type="PRINTS" id="PR01836">
    <property type="entry name" value="MGATPASE"/>
</dbReference>
<comment type="subcellular location">
    <subcellularLocation>
        <location evidence="2">Cell inner membrane</location>
        <topology evidence="2">Multi-pass membrane protein</topology>
    </subcellularLocation>
</comment>
<feature type="transmembrane region" description="Helical" evidence="18">
    <location>
        <begin position="301"/>
        <end position="324"/>
    </location>
</feature>
<dbReference type="InterPro" id="IPR018303">
    <property type="entry name" value="ATPase_P-typ_P_site"/>
</dbReference>
<dbReference type="SUPFAM" id="SSF56784">
    <property type="entry name" value="HAD-like"/>
    <property type="match status" value="1"/>
</dbReference>
<dbReference type="NCBIfam" id="TIGR01524">
    <property type="entry name" value="ATPase-IIIB_Mg"/>
    <property type="match status" value="1"/>
</dbReference>
<dbReference type="InterPro" id="IPR008250">
    <property type="entry name" value="ATPase_P-typ_transduc_dom_A_sf"/>
</dbReference>
<dbReference type="Gene3D" id="3.40.1110.10">
    <property type="entry name" value="Calcium-transporting ATPase, cytoplasmic domain N"/>
    <property type="match status" value="1"/>
</dbReference>
<keyword evidence="8" id="KW-0597">Phosphoprotein</keyword>
<keyword evidence="14 18" id="KW-1133">Transmembrane helix</keyword>
<evidence type="ECO:0000256" key="2">
    <source>
        <dbReference type="ARBA" id="ARBA00004429"/>
    </source>
</evidence>
<dbReference type="Pfam" id="PF00689">
    <property type="entry name" value="Cation_ATPase_C"/>
    <property type="match status" value="1"/>
</dbReference>
<keyword evidence="15 18" id="KW-0472">Membrane</keyword>
<evidence type="ECO:0000256" key="9">
    <source>
        <dbReference type="ARBA" id="ARBA00022692"/>
    </source>
</evidence>
<feature type="domain" description="Cation-transporting P-type ATPase N-terminal" evidence="19">
    <location>
        <begin position="33"/>
        <end position="106"/>
    </location>
</feature>
<dbReference type="PATRIC" id="fig|194439.7.peg.586"/>
<evidence type="ECO:0000256" key="16">
    <source>
        <dbReference type="ARBA" id="ARBA00029806"/>
    </source>
</evidence>
<feature type="transmembrane region" description="Helical" evidence="18">
    <location>
        <begin position="109"/>
        <end position="127"/>
    </location>
</feature>
<dbReference type="InterPro" id="IPR001757">
    <property type="entry name" value="P_typ_ATPase"/>
</dbReference>
<evidence type="ECO:0000256" key="4">
    <source>
        <dbReference type="ARBA" id="ARBA00012786"/>
    </source>
</evidence>
<dbReference type="InterPro" id="IPR036412">
    <property type="entry name" value="HAD-like_sf"/>
</dbReference>
<dbReference type="EnsemblBacteria" id="AAM71870">
    <property type="protein sequence ID" value="AAM71870"/>
    <property type="gene ID" value="CT0630"/>
</dbReference>
<feature type="transmembrane region" description="Helical" evidence="18">
    <location>
        <begin position="270"/>
        <end position="289"/>
    </location>
</feature>
<dbReference type="InterPro" id="IPR004014">
    <property type="entry name" value="ATPase_P-typ_cation-transptr_N"/>
</dbReference>
<keyword evidence="6" id="KW-1003">Cell membrane</keyword>
<dbReference type="GO" id="GO:0005886">
    <property type="term" value="C:plasma membrane"/>
    <property type="evidence" value="ECO:0007669"/>
    <property type="project" value="UniProtKB-SubCell"/>
</dbReference>
<dbReference type="InterPro" id="IPR006068">
    <property type="entry name" value="ATPase_P-typ_cation-transptr_C"/>
</dbReference>
<dbReference type="Gene3D" id="3.40.50.1000">
    <property type="entry name" value="HAD superfamily/HAD-like"/>
    <property type="match status" value="1"/>
</dbReference>
<dbReference type="OrthoDB" id="9770315at2"/>
<dbReference type="STRING" id="194439.CT0630"/>
<evidence type="ECO:0000256" key="7">
    <source>
        <dbReference type="ARBA" id="ARBA00022519"/>
    </source>
</evidence>
<dbReference type="SUPFAM" id="SSF81653">
    <property type="entry name" value="Calcium ATPase, transduction domain A"/>
    <property type="match status" value="1"/>
</dbReference>
<evidence type="ECO:0000256" key="6">
    <source>
        <dbReference type="ARBA" id="ARBA00022475"/>
    </source>
</evidence>
<feature type="transmembrane region" description="Helical" evidence="18">
    <location>
        <begin position="744"/>
        <end position="768"/>
    </location>
</feature>
<feature type="transmembrane region" description="Helical" evidence="18">
    <location>
        <begin position="788"/>
        <end position="809"/>
    </location>
</feature>
<dbReference type="InterPro" id="IPR059000">
    <property type="entry name" value="ATPase_P-type_domA"/>
</dbReference>
<dbReference type="InterPro" id="IPR023298">
    <property type="entry name" value="ATPase_P-typ_TM_dom_sf"/>
</dbReference>
<dbReference type="InterPro" id="IPR023214">
    <property type="entry name" value="HAD_sf"/>
</dbReference>
<dbReference type="SFLD" id="SFLDG00002">
    <property type="entry name" value="C1.7:_P-type_atpase_like"/>
    <property type="match status" value="1"/>
</dbReference>
<evidence type="ECO:0000256" key="8">
    <source>
        <dbReference type="ARBA" id="ARBA00022553"/>
    </source>
</evidence>
<evidence type="ECO:0000313" key="21">
    <source>
        <dbReference type="Proteomes" id="UP000001007"/>
    </source>
</evidence>
<evidence type="ECO:0000256" key="5">
    <source>
        <dbReference type="ARBA" id="ARBA00013555"/>
    </source>
</evidence>
<reference evidence="20 21" key="1">
    <citation type="journal article" date="2002" name="Proc. Natl. Acad. Sci. U.S.A.">
        <title>The complete genome sequence of Chlorobium tepidum TLS, a photosynthetic, anaerobic, green-sulfur bacterium.</title>
        <authorList>
            <person name="Eisen J.A."/>
            <person name="Nelson K.E."/>
            <person name="Paulsen I.T."/>
            <person name="Heidelberg J.F."/>
            <person name="Wu M."/>
            <person name="Dodson R.J."/>
            <person name="Deboy R."/>
            <person name="Gwinn M.L."/>
            <person name="Nelson W.C."/>
            <person name="Haft D.H."/>
            <person name="Hickey E.K."/>
            <person name="Peterson J.D."/>
            <person name="Durkin A.S."/>
            <person name="Kolonay J.L."/>
            <person name="Yang F."/>
            <person name="Holt I."/>
            <person name="Umayam L.A."/>
            <person name="Mason T."/>
            <person name="Brenner M."/>
            <person name="Shea T.P."/>
            <person name="Parksey D."/>
            <person name="Nierman W.C."/>
            <person name="Feldblyum T.V."/>
            <person name="Hansen C.L."/>
            <person name="Craven M.B."/>
            <person name="Radune D."/>
            <person name="Vamathevan J."/>
            <person name="Khouri H."/>
            <person name="White O."/>
            <person name="Gruber T.M."/>
            <person name="Ketchum K.A."/>
            <person name="Venter J.C."/>
            <person name="Tettelin H."/>
            <person name="Bryant D.A."/>
            <person name="Fraser C.M."/>
        </authorList>
    </citation>
    <scope>NUCLEOTIDE SEQUENCE [LARGE SCALE GENOMIC DNA]</scope>
    <source>
        <strain evidence="21">ATCC 49652 / DSM 12025 / NBRC 103806 / TLS</strain>
    </source>
</reference>
<dbReference type="SUPFAM" id="SSF81660">
    <property type="entry name" value="Metal cation-transporting ATPase, ATP-binding domain N"/>
    <property type="match status" value="1"/>
</dbReference>
<dbReference type="GO" id="GO:0016887">
    <property type="term" value="F:ATP hydrolysis activity"/>
    <property type="evidence" value="ECO:0007669"/>
    <property type="project" value="InterPro"/>
</dbReference>
<dbReference type="SFLD" id="SFLDS00003">
    <property type="entry name" value="Haloacid_Dehalogenase"/>
    <property type="match status" value="1"/>
</dbReference>
<dbReference type="eggNOG" id="COG0474">
    <property type="taxonomic scope" value="Bacteria"/>
</dbReference>
<dbReference type="NCBIfam" id="TIGR01494">
    <property type="entry name" value="ATPase_P-type"/>
    <property type="match status" value="2"/>
</dbReference>
<evidence type="ECO:0000259" key="19">
    <source>
        <dbReference type="SMART" id="SM00831"/>
    </source>
</evidence>
<comment type="similarity">
    <text evidence="3">Belongs to the cation transport ATPase (P-type) (TC 3.A.3) family. Type IIIB subfamily.</text>
</comment>
<feature type="transmembrane region" description="Helical" evidence="18">
    <location>
        <begin position="821"/>
        <end position="841"/>
    </location>
</feature>
<dbReference type="NCBIfam" id="NF011702">
    <property type="entry name" value="PRK15122.1"/>
    <property type="match status" value="1"/>
</dbReference>
<keyword evidence="7" id="KW-0997">Cell inner membrane</keyword>
<protein>
    <recommendedName>
        <fullName evidence="5">Magnesium-transporting ATPase, P-type 1</fullName>
        <ecNumber evidence="4">7.2.2.14</ecNumber>
    </recommendedName>
    <alternativeName>
        <fullName evidence="16">Mg(2+) transport ATPase, P-type 1</fullName>
    </alternativeName>
</protein>
<evidence type="ECO:0000256" key="14">
    <source>
        <dbReference type="ARBA" id="ARBA00022989"/>
    </source>
</evidence>
<keyword evidence="9 18" id="KW-0812">Transmembrane</keyword>
<evidence type="ECO:0000256" key="12">
    <source>
        <dbReference type="ARBA" id="ARBA00022842"/>
    </source>
</evidence>
<dbReference type="PROSITE" id="PS00154">
    <property type="entry name" value="ATPASE_E1_E2"/>
    <property type="match status" value="1"/>
</dbReference>
<dbReference type="GO" id="GO:0015444">
    <property type="term" value="F:P-type magnesium transporter activity"/>
    <property type="evidence" value="ECO:0007669"/>
    <property type="project" value="UniProtKB-EC"/>
</dbReference>
<dbReference type="Gene3D" id="2.70.150.10">
    <property type="entry name" value="Calcium-transporting ATPase, cytoplasmic transduction domain A"/>
    <property type="match status" value="1"/>
</dbReference>
<dbReference type="InterPro" id="IPR044492">
    <property type="entry name" value="P_typ_ATPase_HD_dom"/>
</dbReference>
<evidence type="ECO:0000256" key="13">
    <source>
        <dbReference type="ARBA" id="ARBA00022967"/>
    </source>
</evidence>
<proteinExistence type="inferred from homology"/>
<dbReference type="Pfam" id="PF00122">
    <property type="entry name" value="E1-E2_ATPase"/>
    <property type="match status" value="1"/>
</dbReference>
<keyword evidence="12" id="KW-0460">Magnesium</keyword>
<dbReference type="CDD" id="cd02077">
    <property type="entry name" value="P-type_ATPase_Mg"/>
    <property type="match status" value="1"/>
</dbReference>
<evidence type="ECO:0000256" key="18">
    <source>
        <dbReference type="SAM" id="Phobius"/>
    </source>
</evidence>
<dbReference type="SFLD" id="SFLDF00027">
    <property type="entry name" value="p-type_atpase"/>
    <property type="match status" value="1"/>
</dbReference>
<dbReference type="EC" id="7.2.2.14" evidence="4"/>
<dbReference type="InterPro" id="IPR006415">
    <property type="entry name" value="P-type_ATPase_IIIB"/>
</dbReference>
<evidence type="ECO:0000256" key="15">
    <source>
        <dbReference type="ARBA" id="ARBA00023136"/>
    </source>
</evidence>
<comment type="catalytic activity">
    <reaction evidence="17">
        <text>Mg(2+)(out) + ATP + H2O = Mg(2+)(in) + ADP + phosphate + H(+)</text>
        <dbReference type="Rhea" id="RHEA:10260"/>
        <dbReference type="ChEBI" id="CHEBI:15377"/>
        <dbReference type="ChEBI" id="CHEBI:15378"/>
        <dbReference type="ChEBI" id="CHEBI:18420"/>
        <dbReference type="ChEBI" id="CHEBI:30616"/>
        <dbReference type="ChEBI" id="CHEBI:43474"/>
        <dbReference type="ChEBI" id="CHEBI:456216"/>
        <dbReference type="EC" id="7.2.2.14"/>
    </reaction>
</comment>